<sequence length="195" mass="22236">MICPGWKSSMRLRCTLTGTFAFIILVELGSGLVATVWTAFFYEKNKFHARNKYWGYSIFGIHVTFLSCLFYYVRREACYPRPVENLSQNKSVTMSWLCGMCTAETMAVFGALYFYDTVALRQRNFSPVVGGAFLVYLLACGLLTAICCNFLWDFLCPERDEDAIDDDVNNIECDKLSQSQSHFSEQRSELKVTTG</sequence>
<keyword evidence="1" id="KW-0472">Membrane</keyword>
<name>A0ABP1RVR6_9HEXA</name>
<feature type="transmembrane region" description="Helical" evidence="1">
    <location>
        <begin position="127"/>
        <end position="152"/>
    </location>
</feature>
<keyword evidence="1" id="KW-1133">Transmembrane helix</keyword>
<dbReference type="Proteomes" id="UP001642540">
    <property type="component" value="Unassembled WGS sequence"/>
</dbReference>
<evidence type="ECO:0008006" key="4">
    <source>
        <dbReference type="Google" id="ProtNLM"/>
    </source>
</evidence>
<keyword evidence="1" id="KW-0812">Transmembrane</keyword>
<comment type="caution">
    <text evidence="2">The sequence shown here is derived from an EMBL/GenBank/DDBJ whole genome shotgun (WGS) entry which is preliminary data.</text>
</comment>
<keyword evidence="3" id="KW-1185">Reference proteome</keyword>
<evidence type="ECO:0000313" key="2">
    <source>
        <dbReference type="EMBL" id="CAL8136620.1"/>
    </source>
</evidence>
<proteinExistence type="predicted"/>
<protein>
    <recommendedName>
        <fullName evidence="4">XK-related protein</fullName>
    </recommendedName>
</protein>
<dbReference type="InterPro" id="IPR036259">
    <property type="entry name" value="MFS_trans_sf"/>
</dbReference>
<gene>
    <name evidence="2" type="ORF">ODALV1_LOCUS26531</name>
</gene>
<evidence type="ECO:0000313" key="3">
    <source>
        <dbReference type="Proteomes" id="UP001642540"/>
    </source>
</evidence>
<accession>A0ABP1RVR6</accession>
<dbReference type="SUPFAM" id="SSF103473">
    <property type="entry name" value="MFS general substrate transporter"/>
    <property type="match status" value="1"/>
</dbReference>
<feature type="transmembrane region" description="Helical" evidence="1">
    <location>
        <begin position="20"/>
        <end position="41"/>
    </location>
</feature>
<reference evidence="2 3" key="1">
    <citation type="submission" date="2024-08" db="EMBL/GenBank/DDBJ databases">
        <authorList>
            <person name="Cucini C."/>
            <person name="Frati F."/>
        </authorList>
    </citation>
    <scope>NUCLEOTIDE SEQUENCE [LARGE SCALE GENOMIC DNA]</scope>
</reference>
<dbReference type="EMBL" id="CAXLJM020000111">
    <property type="protein sequence ID" value="CAL8136620.1"/>
    <property type="molecule type" value="Genomic_DNA"/>
</dbReference>
<feature type="transmembrane region" description="Helical" evidence="1">
    <location>
        <begin position="53"/>
        <end position="73"/>
    </location>
</feature>
<evidence type="ECO:0000256" key="1">
    <source>
        <dbReference type="SAM" id="Phobius"/>
    </source>
</evidence>
<organism evidence="2 3">
    <name type="scientific">Orchesella dallaii</name>
    <dbReference type="NCBI Taxonomy" id="48710"/>
    <lineage>
        <taxon>Eukaryota</taxon>
        <taxon>Metazoa</taxon>
        <taxon>Ecdysozoa</taxon>
        <taxon>Arthropoda</taxon>
        <taxon>Hexapoda</taxon>
        <taxon>Collembola</taxon>
        <taxon>Entomobryomorpha</taxon>
        <taxon>Entomobryoidea</taxon>
        <taxon>Orchesellidae</taxon>
        <taxon>Orchesellinae</taxon>
        <taxon>Orchesella</taxon>
    </lineage>
</organism>
<feature type="transmembrane region" description="Helical" evidence="1">
    <location>
        <begin position="93"/>
        <end position="115"/>
    </location>
</feature>